<evidence type="ECO:0000313" key="3">
    <source>
        <dbReference type="Proteomes" id="UP000265520"/>
    </source>
</evidence>
<feature type="non-terminal residue" evidence="2">
    <location>
        <position position="1"/>
    </location>
</feature>
<reference evidence="2 3" key="1">
    <citation type="journal article" date="2018" name="Front. Plant Sci.">
        <title>Red Clover (Trifolium pratense) and Zigzag Clover (T. medium) - A Picture of Genomic Similarities and Differences.</title>
        <authorList>
            <person name="Dluhosova J."/>
            <person name="Istvanek J."/>
            <person name="Nedelnik J."/>
            <person name="Repkova J."/>
        </authorList>
    </citation>
    <scope>NUCLEOTIDE SEQUENCE [LARGE SCALE GENOMIC DNA]</scope>
    <source>
        <strain evidence="3">cv. 10/8</strain>
        <tissue evidence="2">Leaf</tissue>
    </source>
</reference>
<name>A0A392VHZ6_9FABA</name>
<comment type="caution">
    <text evidence="2">The sequence shown here is derived from an EMBL/GenBank/DDBJ whole genome shotgun (WGS) entry which is preliminary data.</text>
</comment>
<keyword evidence="3" id="KW-1185">Reference proteome</keyword>
<evidence type="ECO:0000256" key="1">
    <source>
        <dbReference type="SAM" id="MobiDB-lite"/>
    </source>
</evidence>
<protein>
    <submittedName>
        <fullName evidence="2">Uncharacterized protein</fullName>
    </submittedName>
</protein>
<dbReference type="EMBL" id="LXQA011156126">
    <property type="protein sequence ID" value="MCI87042.1"/>
    <property type="molecule type" value="Genomic_DNA"/>
</dbReference>
<dbReference type="Proteomes" id="UP000265520">
    <property type="component" value="Unassembled WGS sequence"/>
</dbReference>
<proteinExistence type="predicted"/>
<organism evidence="2 3">
    <name type="scientific">Trifolium medium</name>
    <dbReference type="NCBI Taxonomy" id="97028"/>
    <lineage>
        <taxon>Eukaryota</taxon>
        <taxon>Viridiplantae</taxon>
        <taxon>Streptophyta</taxon>
        <taxon>Embryophyta</taxon>
        <taxon>Tracheophyta</taxon>
        <taxon>Spermatophyta</taxon>
        <taxon>Magnoliopsida</taxon>
        <taxon>eudicotyledons</taxon>
        <taxon>Gunneridae</taxon>
        <taxon>Pentapetalae</taxon>
        <taxon>rosids</taxon>
        <taxon>fabids</taxon>
        <taxon>Fabales</taxon>
        <taxon>Fabaceae</taxon>
        <taxon>Papilionoideae</taxon>
        <taxon>50 kb inversion clade</taxon>
        <taxon>NPAAA clade</taxon>
        <taxon>Hologalegina</taxon>
        <taxon>IRL clade</taxon>
        <taxon>Trifolieae</taxon>
        <taxon>Trifolium</taxon>
    </lineage>
</organism>
<accession>A0A392VHZ6</accession>
<feature type="region of interest" description="Disordered" evidence="1">
    <location>
        <begin position="1"/>
        <end position="33"/>
    </location>
</feature>
<evidence type="ECO:0000313" key="2">
    <source>
        <dbReference type="EMBL" id="MCI87042.1"/>
    </source>
</evidence>
<sequence>NAPRQTTFEDGFGGGIPRNGKKVSQASVPCFES</sequence>
<dbReference type="AlphaFoldDB" id="A0A392VHZ6"/>